<dbReference type="InterPro" id="IPR036163">
    <property type="entry name" value="HMA_dom_sf"/>
</dbReference>
<feature type="domain" description="HMA" evidence="6">
    <location>
        <begin position="31"/>
        <end position="75"/>
    </location>
</feature>
<evidence type="ECO:0000313" key="7">
    <source>
        <dbReference type="EMBL" id="PRQ54250.1"/>
    </source>
</evidence>
<dbReference type="Proteomes" id="UP000238479">
    <property type="component" value="Chromosome 2"/>
</dbReference>
<evidence type="ECO:0000256" key="2">
    <source>
        <dbReference type="ARBA" id="ARBA00022723"/>
    </source>
</evidence>
<dbReference type="Pfam" id="PF00403">
    <property type="entry name" value="HMA"/>
    <property type="match status" value="1"/>
</dbReference>
<evidence type="ECO:0000313" key="8">
    <source>
        <dbReference type="Proteomes" id="UP000238479"/>
    </source>
</evidence>
<comment type="similarity">
    <text evidence="5">Belongs to the HIPP family.</text>
</comment>
<dbReference type="AlphaFoldDB" id="A0A2P6S6D5"/>
<dbReference type="PANTHER" id="PTHR45868">
    <property type="entry name" value="HEAVY METAL-ASSOCIATED ISOPRENYLATED PLANT PROTEIN 33-RELATED"/>
    <property type="match status" value="1"/>
</dbReference>
<dbReference type="PANTHER" id="PTHR45868:SF22">
    <property type="entry name" value="METAL ION-BINDING PROTEIN"/>
    <property type="match status" value="1"/>
</dbReference>
<dbReference type="STRING" id="74649.A0A2P6S6D5"/>
<dbReference type="InterPro" id="IPR006121">
    <property type="entry name" value="HMA_dom"/>
</dbReference>
<accession>A0A2P6S6D5</accession>
<protein>
    <submittedName>
        <fullName evidence="7">Putative heavy metal-associated domain, HMA</fullName>
    </submittedName>
</protein>
<keyword evidence="1" id="KW-0488">Methylation</keyword>
<gene>
    <name evidence="7" type="ORF">RchiOBHm_Chr2g0175431</name>
</gene>
<dbReference type="SUPFAM" id="SSF55008">
    <property type="entry name" value="HMA, heavy metal-associated domain"/>
    <property type="match status" value="1"/>
</dbReference>
<dbReference type="GO" id="GO:0046872">
    <property type="term" value="F:metal ion binding"/>
    <property type="evidence" value="ECO:0007669"/>
    <property type="project" value="UniProtKB-KW"/>
</dbReference>
<keyword evidence="4" id="KW-0636">Prenylation</keyword>
<dbReference type="EMBL" id="PDCK01000040">
    <property type="protein sequence ID" value="PRQ54250.1"/>
    <property type="molecule type" value="Genomic_DNA"/>
</dbReference>
<evidence type="ECO:0000256" key="4">
    <source>
        <dbReference type="ARBA" id="ARBA00023289"/>
    </source>
</evidence>
<sequence length="254" mass="28601">MAAKDDTKAKIPSNEVTCQLKLDNSAKGWHKTISKVLKTIEGVSYSIDMENGSVTVTGWIDPETLMARLAKSGKKIELVRVDTGVLREARIKKLKQQQQLQQQYYYGHGYPFGYVNGYYPQQYGYYNQSGAGYPYGTTPDYYRNHHQLYPNYYQQQPVRPTAPHAPPAPRLGFPQPPPPLEIHPFYDPETQCTIILAASAAVKVTSSSSTASTIRAYSMPLIRSESPKPIGNRQLRFSIRLGILINFSFFKTAI</sequence>
<organism evidence="7 8">
    <name type="scientific">Rosa chinensis</name>
    <name type="common">China rose</name>
    <dbReference type="NCBI Taxonomy" id="74649"/>
    <lineage>
        <taxon>Eukaryota</taxon>
        <taxon>Viridiplantae</taxon>
        <taxon>Streptophyta</taxon>
        <taxon>Embryophyta</taxon>
        <taxon>Tracheophyta</taxon>
        <taxon>Spermatophyta</taxon>
        <taxon>Magnoliopsida</taxon>
        <taxon>eudicotyledons</taxon>
        <taxon>Gunneridae</taxon>
        <taxon>Pentapetalae</taxon>
        <taxon>rosids</taxon>
        <taxon>fabids</taxon>
        <taxon>Rosales</taxon>
        <taxon>Rosaceae</taxon>
        <taxon>Rosoideae</taxon>
        <taxon>Rosoideae incertae sedis</taxon>
        <taxon>Rosa</taxon>
    </lineage>
</organism>
<keyword evidence="2" id="KW-0479">Metal-binding</keyword>
<dbReference type="Gene3D" id="3.30.70.100">
    <property type="match status" value="1"/>
</dbReference>
<evidence type="ECO:0000256" key="5">
    <source>
        <dbReference type="ARBA" id="ARBA00024045"/>
    </source>
</evidence>
<proteinExistence type="inferred from homology"/>
<name>A0A2P6S6D5_ROSCH</name>
<keyword evidence="3" id="KW-0449">Lipoprotein</keyword>
<reference evidence="7 8" key="1">
    <citation type="journal article" date="2018" name="Nat. Genet.">
        <title>The Rosa genome provides new insights in the design of modern roses.</title>
        <authorList>
            <person name="Bendahmane M."/>
        </authorList>
    </citation>
    <scope>NUCLEOTIDE SEQUENCE [LARGE SCALE GENOMIC DNA]</scope>
    <source>
        <strain evidence="8">cv. Old Blush</strain>
    </source>
</reference>
<evidence type="ECO:0000259" key="6">
    <source>
        <dbReference type="Pfam" id="PF00403"/>
    </source>
</evidence>
<evidence type="ECO:0000256" key="3">
    <source>
        <dbReference type="ARBA" id="ARBA00023288"/>
    </source>
</evidence>
<evidence type="ECO:0000256" key="1">
    <source>
        <dbReference type="ARBA" id="ARBA00022481"/>
    </source>
</evidence>
<comment type="caution">
    <text evidence="7">The sequence shown here is derived from an EMBL/GenBank/DDBJ whole genome shotgun (WGS) entry which is preliminary data.</text>
</comment>
<dbReference type="Gramene" id="PRQ54250">
    <property type="protein sequence ID" value="PRQ54250"/>
    <property type="gene ID" value="RchiOBHm_Chr2g0175431"/>
</dbReference>
<keyword evidence="8" id="KW-1185">Reference proteome</keyword>